<evidence type="ECO:0000313" key="1">
    <source>
        <dbReference type="EMBL" id="CAF9918198.1"/>
    </source>
</evidence>
<gene>
    <name evidence="1" type="ORF">ALECFALPRED_000585</name>
</gene>
<comment type="caution">
    <text evidence="1">The sequence shown here is derived from an EMBL/GenBank/DDBJ whole genome shotgun (WGS) entry which is preliminary data.</text>
</comment>
<dbReference type="AlphaFoldDB" id="A0A8H3F5U1"/>
<dbReference type="OrthoDB" id="10414644at2759"/>
<proteinExistence type="predicted"/>
<sequence>MLVAELVGTVDEDDDEELLEIDEKMLVAELVGTVDEDDDDELLEIDEKMLVAELVGTVDEDDDDELLEIDEEMLVAELVGTVDEDDDDELLREDDAITKDTTLLDKEPIIEGALVSDGALIEFEIPGKEGVTVVVSEVEEFETSGLAKELAELAGNVGIELPLPTIEVPLEDEAIDWDEELKLETLVLWPVITLVEEDSELDGPIL</sequence>
<name>A0A8H3F5U1_9LECA</name>
<dbReference type="Proteomes" id="UP000664203">
    <property type="component" value="Unassembled WGS sequence"/>
</dbReference>
<accession>A0A8H3F5U1</accession>
<evidence type="ECO:0000313" key="2">
    <source>
        <dbReference type="Proteomes" id="UP000664203"/>
    </source>
</evidence>
<protein>
    <submittedName>
        <fullName evidence="1">Uncharacterized protein</fullName>
    </submittedName>
</protein>
<organism evidence="1 2">
    <name type="scientific">Alectoria fallacina</name>
    <dbReference type="NCBI Taxonomy" id="1903189"/>
    <lineage>
        <taxon>Eukaryota</taxon>
        <taxon>Fungi</taxon>
        <taxon>Dikarya</taxon>
        <taxon>Ascomycota</taxon>
        <taxon>Pezizomycotina</taxon>
        <taxon>Lecanoromycetes</taxon>
        <taxon>OSLEUM clade</taxon>
        <taxon>Lecanoromycetidae</taxon>
        <taxon>Lecanorales</taxon>
        <taxon>Lecanorineae</taxon>
        <taxon>Parmeliaceae</taxon>
        <taxon>Alectoria</taxon>
    </lineage>
</organism>
<reference evidence="1" key="1">
    <citation type="submission" date="2021-03" db="EMBL/GenBank/DDBJ databases">
        <authorList>
            <person name="Tagirdzhanova G."/>
        </authorList>
    </citation>
    <scope>NUCLEOTIDE SEQUENCE</scope>
</reference>
<dbReference type="EMBL" id="CAJPDR010000109">
    <property type="protein sequence ID" value="CAF9918198.1"/>
    <property type="molecule type" value="Genomic_DNA"/>
</dbReference>
<keyword evidence="2" id="KW-1185">Reference proteome</keyword>